<keyword evidence="2" id="KW-1185">Reference proteome</keyword>
<dbReference type="OrthoDB" id="10545275at2759"/>
<name>A0A8K1LDK7_9PASS</name>
<feature type="non-terminal residue" evidence="1">
    <location>
        <position position="60"/>
    </location>
</feature>
<comment type="caution">
    <text evidence="1">The sequence shown here is derived from an EMBL/GenBank/DDBJ whole genome shotgun (WGS) entry which is preliminary data.</text>
</comment>
<proteinExistence type="predicted"/>
<evidence type="ECO:0000313" key="1">
    <source>
        <dbReference type="EMBL" id="TRZ09964.1"/>
    </source>
</evidence>
<protein>
    <submittedName>
        <fullName evidence="1">Uncharacterized protein</fullName>
    </submittedName>
</protein>
<feature type="non-terminal residue" evidence="1">
    <location>
        <position position="1"/>
    </location>
</feature>
<evidence type="ECO:0000313" key="2">
    <source>
        <dbReference type="Proteomes" id="UP000796761"/>
    </source>
</evidence>
<gene>
    <name evidence="1" type="ORF">HGM15179_017143</name>
</gene>
<dbReference type="Proteomes" id="UP000796761">
    <property type="component" value="Unassembled WGS sequence"/>
</dbReference>
<accession>A0A8K1LDK7</accession>
<dbReference type="AlphaFoldDB" id="A0A8K1LDK7"/>
<organism evidence="1 2">
    <name type="scientific">Zosterops borbonicus</name>
    <dbReference type="NCBI Taxonomy" id="364589"/>
    <lineage>
        <taxon>Eukaryota</taxon>
        <taxon>Metazoa</taxon>
        <taxon>Chordata</taxon>
        <taxon>Craniata</taxon>
        <taxon>Vertebrata</taxon>
        <taxon>Euteleostomi</taxon>
        <taxon>Archelosauria</taxon>
        <taxon>Archosauria</taxon>
        <taxon>Dinosauria</taxon>
        <taxon>Saurischia</taxon>
        <taxon>Theropoda</taxon>
        <taxon>Coelurosauria</taxon>
        <taxon>Aves</taxon>
        <taxon>Neognathae</taxon>
        <taxon>Neoaves</taxon>
        <taxon>Telluraves</taxon>
        <taxon>Australaves</taxon>
        <taxon>Passeriformes</taxon>
        <taxon>Sylvioidea</taxon>
        <taxon>Zosteropidae</taxon>
        <taxon>Zosterops</taxon>
    </lineage>
</organism>
<sequence>LPSRDSFEALFDLEREKGQDNKNLPVFPVSLSCIASLSLLELKGCLKILHSLRSKAPLNL</sequence>
<dbReference type="EMBL" id="SWJQ01000969">
    <property type="protein sequence ID" value="TRZ09964.1"/>
    <property type="molecule type" value="Genomic_DNA"/>
</dbReference>
<reference evidence="1" key="1">
    <citation type="submission" date="2019-04" db="EMBL/GenBank/DDBJ databases">
        <title>Genome assembly of Zosterops borbonicus 15179.</title>
        <authorList>
            <person name="Leroy T."/>
            <person name="Anselmetti Y."/>
            <person name="Tilak M.-K."/>
            <person name="Nabholz B."/>
        </authorList>
    </citation>
    <scope>NUCLEOTIDE SEQUENCE</scope>
    <source>
        <strain evidence="1">HGM_15179</strain>
        <tissue evidence="1">Muscle</tissue>
    </source>
</reference>